<organism evidence="3 4">
    <name type="scientific">Proteobacteria bacterium 228</name>
    <dbReference type="NCBI Taxonomy" id="2083153"/>
    <lineage>
        <taxon>Bacteria</taxon>
        <taxon>Pseudomonadati</taxon>
        <taxon>Pseudomonadota</taxon>
    </lineage>
</organism>
<keyword evidence="2" id="KW-0812">Transmembrane</keyword>
<keyword evidence="2" id="KW-0472">Membrane</keyword>
<sequence>MNRKQVVPRSKEQQSQTSHSSERSGPKDRSRTADVVQSSTKVILHAGAKALMLDSLKRVTETNKEFFKESQRPVVALAKDLRESIRSIVRDASEVDSFETQEEAKLHLRRARVRLLIGCVCYPVASLILILMLIFKTNTFLVAIPQVLSLALFVMFLAKDVLTVIGNSRNARRSSLVRRGNSL</sequence>
<feature type="region of interest" description="Disordered" evidence="1">
    <location>
        <begin position="1"/>
        <end position="32"/>
    </location>
</feature>
<dbReference type="EMBL" id="PRLP01000029">
    <property type="protein sequence ID" value="PPC77610.1"/>
    <property type="molecule type" value="Genomic_DNA"/>
</dbReference>
<evidence type="ECO:0000313" key="3">
    <source>
        <dbReference type="EMBL" id="PPC77610.1"/>
    </source>
</evidence>
<evidence type="ECO:0000313" key="4">
    <source>
        <dbReference type="Proteomes" id="UP000238196"/>
    </source>
</evidence>
<evidence type="ECO:0000256" key="1">
    <source>
        <dbReference type="SAM" id="MobiDB-lite"/>
    </source>
</evidence>
<dbReference type="Proteomes" id="UP000238196">
    <property type="component" value="Unassembled WGS sequence"/>
</dbReference>
<evidence type="ECO:0008006" key="5">
    <source>
        <dbReference type="Google" id="ProtNLM"/>
    </source>
</evidence>
<evidence type="ECO:0000256" key="2">
    <source>
        <dbReference type="SAM" id="Phobius"/>
    </source>
</evidence>
<feature type="transmembrane region" description="Helical" evidence="2">
    <location>
        <begin position="147"/>
        <end position="165"/>
    </location>
</feature>
<accession>A0A2S5KS99</accession>
<dbReference type="AlphaFoldDB" id="A0A2S5KS99"/>
<protein>
    <recommendedName>
        <fullName evidence="5">Transmembrane protein</fullName>
    </recommendedName>
</protein>
<proteinExistence type="predicted"/>
<keyword evidence="2" id="KW-1133">Transmembrane helix</keyword>
<feature type="compositionally biased region" description="Basic and acidic residues" evidence="1">
    <location>
        <begin position="20"/>
        <end position="32"/>
    </location>
</feature>
<reference evidence="3 4" key="1">
    <citation type="submission" date="2018-02" db="EMBL/GenBank/DDBJ databases">
        <title>novel marine gammaproteobacteria from coastal saline agro ecosystem.</title>
        <authorList>
            <person name="Krishnan R."/>
            <person name="Ramesh Kumar N."/>
        </authorList>
    </citation>
    <scope>NUCLEOTIDE SEQUENCE [LARGE SCALE GENOMIC DNA]</scope>
    <source>
        <strain evidence="3 4">228</strain>
    </source>
</reference>
<comment type="caution">
    <text evidence="3">The sequence shown here is derived from an EMBL/GenBank/DDBJ whole genome shotgun (WGS) entry which is preliminary data.</text>
</comment>
<feature type="transmembrane region" description="Helical" evidence="2">
    <location>
        <begin position="115"/>
        <end position="135"/>
    </location>
</feature>
<gene>
    <name evidence="3" type="ORF">C4K68_09635</name>
</gene>
<name>A0A2S5KS99_9PROT</name>